<keyword evidence="3 6" id="KW-0378">Hydrolase</keyword>
<proteinExistence type="inferred from homology"/>
<evidence type="ECO:0000256" key="3">
    <source>
        <dbReference type="ARBA" id="ARBA00022801"/>
    </source>
</evidence>
<dbReference type="InterPro" id="IPR011545">
    <property type="entry name" value="DEAD/DEAH_box_helicase_dom"/>
</dbReference>
<feature type="domain" description="Helicase C-terminal" evidence="9">
    <location>
        <begin position="733"/>
        <end position="933"/>
    </location>
</feature>
<dbReference type="EC" id="3.6.4.13" evidence="6"/>
<dbReference type="OMA" id="YMLNDIC"/>
<keyword evidence="6" id="KW-0347">Helicase</keyword>
<keyword evidence="5 6" id="KW-0694">RNA-binding</keyword>
<comment type="similarity">
    <text evidence="6">Belongs to the DEAD box helicase family.</text>
</comment>
<dbReference type="SUPFAM" id="SSF52540">
    <property type="entry name" value="P-loop containing nucleoside triphosphate hydrolases"/>
    <property type="match status" value="1"/>
</dbReference>
<dbReference type="GO" id="GO:0003724">
    <property type="term" value="F:RNA helicase activity"/>
    <property type="evidence" value="ECO:0007669"/>
    <property type="project" value="UniProtKB-EC"/>
</dbReference>
<comment type="subcellular location">
    <subcellularLocation>
        <location evidence="1">Plastid</location>
        <location evidence="1">Chloroplast</location>
    </subcellularLocation>
</comment>
<dbReference type="InterPro" id="IPR027417">
    <property type="entry name" value="P-loop_NTPase"/>
</dbReference>
<feature type="compositionally biased region" description="Acidic residues" evidence="7">
    <location>
        <begin position="325"/>
        <end position="337"/>
    </location>
</feature>
<reference evidence="10" key="1">
    <citation type="submission" date="2021-01" db="EMBL/GenBank/DDBJ databases">
        <authorList>
            <person name="Corre E."/>
            <person name="Pelletier E."/>
            <person name="Niang G."/>
            <person name="Scheremetjew M."/>
            <person name="Finn R."/>
            <person name="Kale V."/>
            <person name="Holt S."/>
            <person name="Cochrane G."/>
            <person name="Meng A."/>
            <person name="Brown T."/>
            <person name="Cohen L."/>
        </authorList>
    </citation>
    <scope>NUCLEOTIDE SEQUENCE</scope>
    <source>
        <strain evidence="10">CCMP 2712</strain>
    </source>
</reference>
<feature type="compositionally biased region" description="Low complexity" evidence="7">
    <location>
        <begin position="111"/>
        <end position="128"/>
    </location>
</feature>
<dbReference type="PROSITE" id="PS51194">
    <property type="entry name" value="HELICASE_CTER"/>
    <property type="match status" value="1"/>
</dbReference>
<dbReference type="Pfam" id="PF00271">
    <property type="entry name" value="Helicase_C"/>
    <property type="match status" value="1"/>
</dbReference>
<evidence type="ECO:0000256" key="7">
    <source>
        <dbReference type="SAM" id="MobiDB-lite"/>
    </source>
</evidence>
<feature type="region of interest" description="Disordered" evidence="7">
    <location>
        <begin position="90"/>
        <end position="337"/>
    </location>
</feature>
<keyword evidence="2 6" id="KW-0547">Nucleotide-binding</keyword>
<evidence type="ECO:0000256" key="5">
    <source>
        <dbReference type="ARBA" id="ARBA00022884"/>
    </source>
</evidence>
<evidence type="ECO:0000313" key="10">
    <source>
        <dbReference type="EMBL" id="CAE2326808.1"/>
    </source>
</evidence>
<dbReference type="GO" id="GO:0003723">
    <property type="term" value="F:RNA binding"/>
    <property type="evidence" value="ECO:0007669"/>
    <property type="project" value="UniProtKB-UniRule"/>
</dbReference>
<dbReference type="PANTHER" id="PTHR24031">
    <property type="entry name" value="RNA HELICASE"/>
    <property type="match status" value="1"/>
</dbReference>
<dbReference type="GO" id="GO:0005524">
    <property type="term" value="F:ATP binding"/>
    <property type="evidence" value="ECO:0007669"/>
    <property type="project" value="UniProtKB-UniRule"/>
</dbReference>
<feature type="compositionally biased region" description="Low complexity" evidence="7">
    <location>
        <begin position="187"/>
        <end position="206"/>
    </location>
</feature>
<feature type="compositionally biased region" description="Polar residues" evidence="7">
    <location>
        <begin position="145"/>
        <end position="158"/>
    </location>
</feature>
<dbReference type="EMBL" id="HBKN01039173">
    <property type="protein sequence ID" value="CAE2326808.1"/>
    <property type="molecule type" value="Transcribed_RNA"/>
</dbReference>
<dbReference type="PROSITE" id="PS51192">
    <property type="entry name" value="HELICASE_ATP_BIND_1"/>
    <property type="match status" value="1"/>
</dbReference>
<dbReference type="SMART" id="SM00490">
    <property type="entry name" value="HELICc"/>
    <property type="match status" value="1"/>
</dbReference>
<organism evidence="10">
    <name type="scientific">Guillardia theta</name>
    <name type="common">Cryptophyte</name>
    <name type="synonym">Cryptomonas phi</name>
    <dbReference type="NCBI Taxonomy" id="55529"/>
    <lineage>
        <taxon>Eukaryota</taxon>
        <taxon>Cryptophyceae</taxon>
        <taxon>Pyrenomonadales</taxon>
        <taxon>Geminigeraceae</taxon>
        <taxon>Guillardia</taxon>
    </lineage>
</organism>
<dbReference type="Gene3D" id="3.40.50.300">
    <property type="entry name" value="P-loop containing nucleotide triphosphate hydrolases"/>
    <property type="match status" value="2"/>
</dbReference>
<comment type="catalytic activity">
    <reaction evidence="6">
        <text>ATP + H2O = ADP + phosphate + H(+)</text>
        <dbReference type="Rhea" id="RHEA:13065"/>
        <dbReference type="ChEBI" id="CHEBI:15377"/>
        <dbReference type="ChEBI" id="CHEBI:15378"/>
        <dbReference type="ChEBI" id="CHEBI:30616"/>
        <dbReference type="ChEBI" id="CHEBI:43474"/>
        <dbReference type="ChEBI" id="CHEBI:456216"/>
        <dbReference type="EC" id="3.6.4.13"/>
    </reaction>
</comment>
<name>A0A7S4P8G5_GUITH</name>
<comment type="domain">
    <text evidence="6">The Q motif is unique to and characteristic of the DEAD box family of RNA helicases and controls ATP binding and hydrolysis.</text>
</comment>
<feature type="compositionally biased region" description="Basic and acidic residues" evidence="7">
    <location>
        <begin position="293"/>
        <end position="324"/>
    </location>
</feature>
<dbReference type="GO" id="GO:0009507">
    <property type="term" value="C:chloroplast"/>
    <property type="evidence" value="ECO:0007669"/>
    <property type="project" value="UniProtKB-SubCell"/>
</dbReference>
<gene>
    <name evidence="10" type="ORF">GTHE00462_LOCUS30702</name>
</gene>
<dbReference type="Pfam" id="PF00270">
    <property type="entry name" value="DEAD"/>
    <property type="match status" value="1"/>
</dbReference>
<dbReference type="InterPro" id="IPR014001">
    <property type="entry name" value="Helicase_ATP-bd"/>
</dbReference>
<keyword evidence="4 6" id="KW-0067">ATP-binding</keyword>
<evidence type="ECO:0000256" key="4">
    <source>
        <dbReference type="ARBA" id="ARBA00022840"/>
    </source>
</evidence>
<dbReference type="SMART" id="SM00487">
    <property type="entry name" value="DEXDc"/>
    <property type="match status" value="1"/>
</dbReference>
<evidence type="ECO:0000256" key="2">
    <source>
        <dbReference type="ARBA" id="ARBA00022741"/>
    </source>
</evidence>
<protein>
    <recommendedName>
        <fullName evidence="6">ATP-dependent RNA helicase</fullName>
        <ecNumber evidence="6">3.6.4.13</ecNumber>
    </recommendedName>
</protein>
<feature type="compositionally biased region" description="Basic and acidic residues" evidence="7">
    <location>
        <begin position="272"/>
        <end position="282"/>
    </location>
</feature>
<evidence type="ECO:0000256" key="1">
    <source>
        <dbReference type="ARBA" id="ARBA00004229"/>
    </source>
</evidence>
<evidence type="ECO:0000259" key="9">
    <source>
        <dbReference type="PROSITE" id="PS51194"/>
    </source>
</evidence>
<dbReference type="GO" id="GO:0016787">
    <property type="term" value="F:hydrolase activity"/>
    <property type="evidence" value="ECO:0007669"/>
    <property type="project" value="UniProtKB-KW"/>
</dbReference>
<dbReference type="AlphaFoldDB" id="A0A7S4P8G5"/>
<sequence length="945" mass="104023">MESYRFPSGFQVTREDVDHVLLQRLGQRLGSVDEKDTVLKMLKSMVLDRETLALVSADELISEAEMNEMQAFALKLEDGEWGSWKQQLGLAKPVHKSPPVEDKQHFQAAASQSGFPSFNSQPSFSPNPVASNGPSAHLSFGGQGLFQQPNGSQTSAAVQLTEAPRKPEASKPPPQSSQPPISFNNLTAGQPTQPWQQAQAPQGPGTSTFMDPAGSKGNLFSFGGGAPSQGFMAPQPSQAPAFSFQPKPAVVQQDLKAPSSVPAPLHVQQTVEPRKSEPEPVHEQQQQQQQQVHKQEAHGEVPEGTNDVEHAGTDDRPQQEHVNEPEYEESAEMPDGDDTDFADLVEHIILMMYNPKGDDDSDEAVKYSIRIDKVRNFLDASPLASMKNGQVRADKAKLAALVDGGDGVGFTEEEMKTIDGVLFKKSTMPAAPKSRAKRIVGRPKANLNLKYGSVELDLIHVSGFDRPPLANWEELVTLQQGRDQTFGQDHGGSLVPLEHIVVAINEYGRQCEWNRDDSGSFTVRPIQAATIPASLSGFNIVATAETGSGKTMCFAVAALAAIEPSKQRPQVLIMAHNRPLLDQLCDEVDKLCAALRDKCGVNLAWAFVDNERRGGPAINTQAQIILSTANQLGNKVRDNRLPCGDVKLLIADEVDDIFAQSGGRESADEIIVKVLRQCVQQNPKRQRPKVLFFSATIGDDENDPDDVQLRRLIDLCVDHKYIRFRVPRKDVAGMTHLFIKCGSEAEKQGVMPWLLSDMFLAGSAIVFCKNKSGGRVSVDSLIYMDNDCRRRRGLGEIDGEIGVNLLQGVQEFTAGSDITREQRIEMMKRFRENRAHILIATDSVAKGIDVPNVTMVVQMELVKEQGRGGFQWIKTRKKALDQFRHRSGRTARALQKGINIVLLQPNEEEIAHEYVRILQILPDNVKFISASEGASVREFINDAQN</sequence>
<feature type="domain" description="Helicase ATP-binding" evidence="8">
    <location>
        <begin position="531"/>
        <end position="715"/>
    </location>
</feature>
<dbReference type="InterPro" id="IPR001650">
    <property type="entry name" value="Helicase_C-like"/>
</dbReference>
<evidence type="ECO:0000259" key="8">
    <source>
        <dbReference type="PROSITE" id="PS51192"/>
    </source>
</evidence>
<accession>A0A7S4P8G5</accession>
<evidence type="ECO:0000256" key="6">
    <source>
        <dbReference type="RuleBase" id="RU365068"/>
    </source>
</evidence>
<comment type="function">
    <text evidence="6">RNA helicase.</text>
</comment>